<gene>
    <name evidence="1" type="ORF">QQF64_035838</name>
</gene>
<protein>
    <submittedName>
        <fullName evidence="1">Uncharacterized protein</fullName>
    </submittedName>
</protein>
<comment type="caution">
    <text evidence="1">The sequence shown here is derived from an EMBL/GenBank/DDBJ whole genome shotgun (WGS) entry which is preliminary data.</text>
</comment>
<reference evidence="1 2" key="1">
    <citation type="submission" date="2023-09" db="EMBL/GenBank/DDBJ databases">
        <authorList>
            <person name="Wang M."/>
        </authorList>
    </citation>
    <scope>NUCLEOTIDE SEQUENCE [LARGE SCALE GENOMIC DNA]</scope>
    <source>
        <strain evidence="1">GT-2023</strain>
        <tissue evidence="1">Liver</tissue>
    </source>
</reference>
<feature type="non-terminal residue" evidence="1">
    <location>
        <position position="1"/>
    </location>
</feature>
<keyword evidence="2" id="KW-1185">Reference proteome</keyword>
<proteinExistence type="predicted"/>
<evidence type="ECO:0000313" key="1">
    <source>
        <dbReference type="EMBL" id="KAL1276215.1"/>
    </source>
</evidence>
<feature type="non-terminal residue" evidence="1">
    <location>
        <position position="91"/>
    </location>
</feature>
<name>A0ABR3NH05_9TELE</name>
<evidence type="ECO:0000313" key="2">
    <source>
        <dbReference type="Proteomes" id="UP001558613"/>
    </source>
</evidence>
<sequence>GADWDTQITSTKMVFIKEESEDMKIEETFMKHVKHEDTEEQTDMMLVKKENQELNETKDKVQYEKHHDFIAGENLFSSSQTKKATHKTEAK</sequence>
<organism evidence="1 2">
    <name type="scientific">Cirrhinus molitorella</name>
    <name type="common">mud carp</name>
    <dbReference type="NCBI Taxonomy" id="172907"/>
    <lineage>
        <taxon>Eukaryota</taxon>
        <taxon>Metazoa</taxon>
        <taxon>Chordata</taxon>
        <taxon>Craniata</taxon>
        <taxon>Vertebrata</taxon>
        <taxon>Euteleostomi</taxon>
        <taxon>Actinopterygii</taxon>
        <taxon>Neopterygii</taxon>
        <taxon>Teleostei</taxon>
        <taxon>Ostariophysi</taxon>
        <taxon>Cypriniformes</taxon>
        <taxon>Cyprinidae</taxon>
        <taxon>Labeoninae</taxon>
        <taxon>Labeonini</taxon>
        <taxon>Cirrhinus</taxon>
    </lineage>
</organism>
<accession>A0ABR3NH05</accession>
<dbReference type="EMBL" id="JAYMGO010000004">
    <property type="protein sequence ID" value="KAL1276215.1"/>
    <property type="molecule type" value="Genomic_DNA"/>
</dbReference>
<dbReference type="Proteomes" id="UP001558613">
    <property type="component" value="Unassembled WGS sequence"/>
</dbReference>